<organism evidence="10 11">
    <name type="scientific">Emydomyces testavorans</name>
    <dbReference type="NCBI Taxonomy" id="2070801"/>
    <lineage>
        <taxon>Eukaryota</taxon>
        <taxon>Fungi</taxon>
        <taxon>Dikarya</taxon>
        <taxon>Ascomycota</taxon>
        <taxon>Pezizomycotina</taxon>
        <taxon>Eurotiomycetes</taxon>
        <taxon>Eurotiomycetidae</taxon>
        <taxon>Onygenales</taxon>
        <taxon>Nannizziopsiaceae</taxon>
        <taxon>Emydomyces</taxon>
    </lineage>
</organism>
<keyword evidence="7" id="KW-0539">Nucleus</keyword>
<feature type="compositionally biased region" description="Polar residues" evidence="8">
    <location>
        <begin position="793"/>
        <end position="808"/>
    </location>
</feature>
<feature type="compositionally biased region" description="Polar residues" evidence="8">
    <location>
        <begin position="131"/>
        <end position="144"/>
    </location>
</feature>
<feature type="region of interest" description="Disordered" evidence="8">
    <location>
        <begin position="126"/>
        <end position="354"/>
    </location>
</feature>
<feature type="region of interest" description="Disordered" evidence="8">
    <location>
        <begin position="1050"/>
        <end position="1069"/>
    </location>
</feature>
<feature type="compositionally biased region" description="Low complexity" evidence="8">
    <location>
        <begin position="598"/>
        <end position="611"/>
    </location>
</feature>
<keyword evidence="6" id="KW-0206">Cytoskeleton</keyword>
<feature type="compositionally biased region" description="Basic and acidic residues" evidence="8">
    <location>
        <begin position="645"/>
        <end position="685"/>
    </location>
</feature>
<comment type="subcellular location">
    <subcellularLocation>
        <location evidence="2">Cytoplasm</location>
        <location evidence="2">Cytoskeleton</location>
        <location evidence="2">Spindle</location>
    </subcellularLocation>
    <subcellularLocation>
        <location evidence="1">Nucleus</location>
    </subcellularLocation>
</comment>
<evidence type="ECO:0000256" key="7">
    <source>
        <dbReference type="ARBA" id="ARBA00023242"/>
    </source>
</evidence>
<feature type="region of interest" description="Disordered" evidence="8">
    <location>
        <begin position="598"/>
        <end position="1021"/>
    </location>
</feature>
<comment type="similarity">
    <text evidence="3">Belongs to the INCENP family.</text>
</comment>
<feature type="compositionally biased region" description="Polar residues" evidence="8">
    <location>
        <begin position="339"/>
        <end position="350"/>
    </location>
</feature>
<name>A0AAF0IQM7_9EURO</name>
<dbReference type="GO" id="GO:0005819">
    <property type="term" value="C:spindle"/>
    <property type="evidence" value="ECO:0007669"/>
    <property type="project" value="UniProtKB-SubCell"/>
</dbReference>
<feature type="domain" description="Inner centromere protein ARK-binding" evidence="9">
    <location>
        <begin position="1125"/>
        <end position="1179"/>
    </location>
</feature>
<feature type="compositionally biased region" description="Low complexity" evidence="8">
    <location>
        <begin position="914"/>
        <end position="925"/>
    </location>
</feature>
<dbReference type="EMBL" id="CP120631">
    <property type="protein sequence ID" value="WEW62009.1"/>
    <property type="molecule type" value="Genomic_DNA"/>
</dbReference>
<dbReference type="Pfam" id="PF03941">
    <property type="entry name" value="INCENP_ARK-bind"/>
    <property type="match status" value="1"/>
</dbReference>
<feature type="compositionally biased region" description="Acidic residues" evidence="8">
    <location>
        <begin position="1128"/>
        <end position="1137"/>
    </location>
</feature>
<dbReference type="AlphaFoldDB" id="A0AAF0IQM7"/>
<feature type="region of interest" description="Disordered" evidence="8">
    <location>
        <begin position="441"/>
        <end position="474"/>
    </location>
</feature>
<feature type="compositionally biased region" description="Polar residues" evidence="8">
    <location>
        <begin position="612"/>
        <end position="638"/>
    </location>
</feature>
<evidence type="ECO:0000313" key="10">
    <source>
        <dbReference type="EMBL" id="WEW62009.1"/>
    </source>
</evidence>
<sequence>MAATALKRQKPVGSADWIAAEKENVMQLVDQEMEEVEFPVRHELDWLNEHMAEVFRGDHLNVTEIFKTPGKLRGKTPRTIRKHKTPAGQTRIPLSDIFSAQNAQNSPLPTSRFNQEISKLAVAKEPLQKPLPTQSQNSNLNYNADSGYHGMPDEDRMDVDVIPSSQATEPAPEPEKEAEQEQEPQPDSEPERETATQHVDDLTLLAEDHNDKSPSVARRTTEDSFHSAREIAPSKENTMDFEYSPSPQRHHLLHSIYPTIQPEKDATLPPPQPVVSETEKPTLSESQEHNTTLDHFDDIGSPSDKSTPERPLIRKSSLTFASLPAREPLKKSMGGSRMSRISQIDPSKNSHLGRLTGGARITQFHIEEKNRHFNNTESDPKAPAHEDSDSDARATKLHNKSSTQLLHEKINMLGKTQSMRGTKSIASIAPLTAQQIAYPEIPTSRPEPSGDAWKTVTRGDTPKADDQPKPLSSPFLVRTSHLAKDHNVDIIDKHKATLPSSSQDEFETLGPLRTGTPEQHLPVPRPLISHRKSASASSVIGSPPPATAESLSKHATVRDNPKSSTTPVNSPKRYEGPLSASKSKLHSIMKSAKGLFSSSASVSAAAKEAISPNATRSQLTGYPNIDSVFSKTMSQKPASGSPVKQEGRRTRSSTEKEERRKKEELKERQRLEEQLEKARDLEKTKASRLKTVQNLPPVTQKLDAVVPPPAPGSRSSPRKLQPAPKPTSREPEPRREEDNKFAVPTLPLNQLKKKDRRPVKPTRETQKSRPQPVSIKIGTLSQRIPLTLAPSAPSIQDSAPTPTLTKQLSVKKASIASSQTSASTSSFKSSTTASSAKSKATLAAEKRDQKQRREAQQRREADRKQVAQQEEARRQEQLGAEAERRERERLAADDPKSAAKKQAIEKRRLENARKAQQQKTQQPTPVNDMNVPSHQEKASFQSSQRTDMGAARPASRLHSVQPASRPQPIINPAKPPKRANEEEAVQTTSSKRRKTDEEVAVEPPTRPTMAPPIRQSSVRKEFKAQVVPPGYATATTMSQSQVGVSLFKHPSNSVRPLQTPGHSQAGIGRSAHPLEMSKFASGKIPFADSNPSHPAAHKTPGNTSAQKVIRASPAYPHGENIKLPEIPTDSEDEDSDAEPYHVPEWAKEENLRNILIEQEGKDGEMVFGPTAPLHMEEIFKDNKDRLRKFRDRTSSANWAGTDALTMEEIRWDMEQRERLKREGGWTFGV</sequence>
<feature type="compositionally biased region" description="Basic residues" evidence="8">
    <location>
        <begin position="70"/>
        <end position="85"/>
    </location>
</feature>
<dbReference type="Proteomes" id="UP001219355">
    <property type="component" value="Chromosome 5"/>
</dbReference>
<evidence type="ECO:0000313" key="11">
    <source>
        <dbReference type="Proteomes" id="UP001219355"/>
    </source>
</evidence>
<dbReference type="GO" id="GO:0007059">
    <property type="term" value="P:chromosome segregation"/>
    <property type="evidence" value="ECO:0007669"/>
    <property type="project" value="UniProtKB-KW"/>
</dbReference>
<gene>
    <name evidence="10" type="ORF">PRK78_007509</name>
</gene>
<feature type="compositionally biased region" description="Low complexity" evidence="8">
    <location>
        <begin position="811"/>
        <end position="843"/>
    </location>
</feature>
<feature type="compositionally biased region" description="Basic and acidic residues" evidence="8">
    <location>
        <begin position="219"/>
        <end position="233"/>
    </location>
</feature>
<keyword evidence="4" id="KW-0963">Cytoplasm</keyword>
<evidence type="ECO:0000256" key="8">
    <source>
        <dbReference type="SAM" id="MobiDB-lite"/>
    </source>
</evidence>
<accession>A0AAF0IQM7</accession>
<evidence type="ECO:0000259" key="9">
    <source>
        <dbReference type="Pfam" id="PF03941"/>
    </source>
</evidence>
<feature type="compositionally biased region" description="Basic and acidic residues" evidence="8">
    <location>
        <begin position="378"/>
        <end position="394"/>
    </location>
</feature>
<feature type="region of interest" description="Disordered" evidence="8">
    <location>
        <begin position="372"/>
        <end position="400"/>
    </location>
</feature>
<feature type="compositionally biased region" description="Basic and acidic residues" evidence="8">
    <location>
        <begin position="727"/>
        <end position="740"/>
    </location>
</feature>
<keyword evidence="11" id="KW-1185">Reference proteome</keyword>
<proteinExistence type="inferred from homology"/>
<feature type="compositionally biased region" description="Basic and acidic residues" evidence="8">
    <location>
        <begin position="277"/>
        <end position="298"/>
    </location>
</feature>
<evidence type="ECO:0000256" key="2">
    <source>
        <dbReference type="ARBA" id="ARBA00004186"/>
    </source>
</evidence>
<feature type="compositionally biased region" description="Basic and acidic residues" evidence="8">
    <location>
        <begin position="844"/>
        <end position="913"/>
    </location>
</feature>
<dbReference type="PANTHER" id="PTHR13142">
    <property type="entry name" value="INNER CENTROMERE PROTEIN"/>
    <property type="match status" value="1"/>
</dbReference>
<feature type="compositionally biased region" description="Polar residues" evidence="8">
    <location>
        <begin position="930"/>
        <end position="946"/>
    </location>
</feature>
<feature type="compositionally biased region" description="Basic and acidic residues" evidence="8">
    <location>
        <begin position="189"/>
        <end position="212"/>
    </location>
</feature>
<feature type="region of interest" description="Disordered" evidence="8">
    <location>
        <begin position="70"/>
        <end position="94"/>
    </location>
</feature>
<evidence type="ECO:0000256" key="4">
    <source>
        <dbReference type="ARBA" id="ARBA00022490"/>
    </source>
</evidence>
<feature type="region of interest" description="Disordered" evidence="8">
    <location>
        <begin position="1082"/>
        <end position="1144"/>
    </location>
</feature>
<feature type="region of interest" description="Disordered" evidence="8">
    <location>
        <begin position="495"/>
        <end position="585"/>
    </location>
</feature>
<evidence type="ECO:0000256" key="1">
    <source>
        <dbReference type="ARBA" id="ARBA00004123"/>
    </source>
</evidence>
<evidence type="ECO:0000256" key="6">
    <source>
        <dbReference type="ARBA" id="ARBA00023212"/>
    </source>
</evidence>
<dbReference type="InterPro" id="IPR005635">
    <property type="entry name" value="Inner_centromere_prot_ARK-bd"/>
</dbReference>
<reference evidence="10" key="1">
    <citation type="submission" date="2023-03" db="EMBL/GenBank/DDBJ databases">
        <title>Emydomyces testavorans Genome Sequence.</title>
        <authorList>
            <person name="Hoyer L."/>
        </authorList>
    </citation>
    <scope>NUCLEOTIDE SEQUENCE</scope>
    <source>
        <strain evidence="10">16-2883</strain>
    </source>
</reference>
<dbReference type="GO" id="GO:0005634">
    <property type="term" value="C:nucleus"/>
    <property type="evidence" value="ECO:0007669"/>
    <property type="project" value="UniProtKB-SubCell"/>
</dbReference>
<keyword evidence="5" id="KW-0159">Chromosome partition</keyword>
<feature type="compositionally biased region" description="Polar residues" evidence="8">
    <location>
        <begin position="1050"/>
        <end position="1062"/>
    </location>
</feature>
<evidence type="ECO:0000256" key="3">
    <source>
        <dbReference type="ARBA" id="ARBA00010042"/>
    </source>
</evidence>
<feature type="compositionally biased region" description="Basic residues" evidence="8">
    <location>
        <begin position="751"/>
        <end position="760"/>
    </location>
</feature>
<protein>
    <recommendedName>
        <fullName evidence="9">Inner centromere protein ARK-binding domain-containing protein</fullName>
    </recommendedName>
</protein>
<evidence type="ECO:0000256" key="5">
    <source>
        <dbReference type="ARBA" id="ARBA00022829"/>
    </source>
</evidence>
<dbReference type="PANTHER" id="PTHR13142:SF1">
    <property type="entry name" value="INNER CENTROMERE PROTEIN"/>
    <property type="match status" value="1"/>
</dbReference>